<accession>A0AAW0N5Z9</accession>
<evidence type="ECO:0008006" key="4">
    <source>
        <dbReference type="Google" id="ProtNLM"/>
    </source>
</evidence>
<organism evidence="2 3">
    <name type="scientific">Mugilogobius chulae</name>
    <name type="common">yellowstripe goby</name>
    <dbReference type="NCBI Taxonomy" id="88201"/>
    <lineage>
        <taxon>Eukaryota</taxon>
        <taxon>Metazoa</taxon>
        <taxon>Chordata</taxon>
        <taxon>Craniata</taxon>
        <taxon>Vertebrata</taxon>
        <taxon>Euteleostomi</taxon>
        <taxon>Actinopterygii</taxon>
        <taxon>Neopterygii</taxon>
        <taxon>Teleostei</taxon>
        <taxon>Neoteleostei</taxon>
        <taxon>Acanthomorphata</taxon>
        <taxon>Gobiaria</taxon>
        <taxon>Gobiiformes</taxon>
        <taxon>Gobioidei</taxon>
        <taxon>Gobiidae</taxon>
        <taxon>Gobionellinae</taxon>
        <taxon>Mugilogobius</taxon>
    </lineage>
</organism>
<evidence type="ECO:0000256" key="1">
    <source>
        <dbReference type="SAM" id="Coils"/>
    </source>
</evidence>
<comment type="caution">
    <text evidence="2">The sequence shown here is derived from an EMBL/GenBank/DDBJ whole genome shotgun (WGS) entry which is preliminary data.</text>
</comment>
<gene>
    <name evidence="2" type="ORF">WMY93_027835</name>
</gene>
<keyword evidence="1" id="KW-0175">Coiled coil</keyword>
<sequence length="188" mass="21768">MRLNHGVLNKEEAKILNNLANGTVKLLAGQCPVRGCFTRVEHLKLHLRTHKELKRKEREVYMSRLRYKSAITLLRELRATNPEVPMASRLDITSHSQYPCTKRECIDRLKEFEEEVASLKAEVASLKRQIEELTDGQSTSSKLLLTYLKTSPPSLNSQTVKRRCPQSQMRSIRCFQNCMERKSLQSLR</sequence>
<feature type="coiled-coil region" evidence="1">
    <location>
        <begin position="102"/>
        <end position="136"/>
    </location>
</feature>
<dbReference type="EMBL" id="JBBPFD010000020">
    <property type="protein sequence ID" value="KAK7884712.1"/>
    <property type="molecule type" value="Genomic_DNA"/>
</dbReference>
<dbReference type="AlphaFoldDB" id="A0AAW0N5Z9"/>
<proteinExistence type="predicted"/>
<keyword evidence="3" id="KW-1185">Reference proteome</keyword>
<evidence type="ECO:0000313" key="2">
    <source>
        <dbReference type="EMBL" id="KAK7884712.1"/>
    </source>
</evidence>
<dbReference type="Proteomes" id="UP001460270">
    <property type="component" value="Unassembled WGS sequence"/>
</dbReference>
<name>A0AAW0N5Z9_9GOBI</name>
<protein>
    <recommendedName>
        <fullName evidence="4">C2H2-type domain-containing protein</fullName>
    </recommendedName>
</protein>
<evidence type="ECO:0000313" key="3">
    <source>
        <dbReference type="Proteomes" id="UP001460270"/>
    </source>
</evidence>
<reference evidence="3" key="1">
    <citation type="submission" date="2024-04" db="EMBL/GenBank/DDBJ databases">
        <title>Salinicola lusitanus LLJ914,a marine bacterium isolated from the Okinawa Trough.</title>
        <authorList>
            <person name="Li J."/>
        </authorList>
    </citation>
    <scope>NUCLEOTIDE SEQUENCE [LARGE SCALE GENOMIC DNA]</scope>
</reference>